<sequence length="287" mass="30700">MGEEQQQTTLGRVITFTSGKGGVGKTTTTANVGAALAALGKSVVLIDADIGLRNLDIVLGLENRIVYDLVDVVEGNCRLRQAMIRDKRLNSLHLIPAAQTREKEAVSPQQMKALCDELRRQFDFILIDSPAGIEQGFRNSIAGADEVVVVTNPEVSSVRDADRIIGLVEAAELPTPRLIVNRLNPMLVRRGDMMSVEDVTDILSIPLLGIVPDDETIVTSTNRGEPAALDPRSRAGQAFRNIAARLTGQDVPLMVMEEPDGAFRRFLRAIGLGGGNQGGVAVRGGGG</sequence>
<organism evidence="13 14">
    <name type="scientific">Sphaerobacter thermophilus (strain ATCC 49802 / DSM 20745 / KCCM 41009 / NCIMB 13125 / S 6022)</name>
    <dbReference type="NCBI Taxonomy" id="479434"/>
    <lineage>
        <taxon>Bacteria</taxon>
        <taxon>Pseudomonadati</taxon>
        <taxon>Thermomicrobiota</taxon>
        <taxon>Thermomicrobia</taxon>
        <taxon>Sphaerobacterales</taxon>
        <taxon>Sphaerobacterineae</taxon>
        <taxon>Sphaerobacteraceae</taxon>
        <taxon>Sphaerobacter</taxon>
    </lineage>
</organism>
<dbReference type="eggNOG" id="COG2894">
    <property type="taxonomic scope" value="Bacteria"/>
</dbReference>
<dbReference type="GO" id="GO:0051782">
    <property type="term" value="P:negative regulation of cell division"/>
    <property type="evidence" value="ECO:0007669"/>
    <property type="project" value="TreeGrafter"/>
</dbReference>
<dbReference type="InParanoid" id="D1C5N9"/>
<evidence type="ECO:0000256" key="8">
    <source>
        <dbReference type="ARBA" id="ARBA00023306"/>
    </source>
</evidence>
<reference evidence="14" key="1">
    <citation type="submission" date="2009-11" db="EMBL/GenBank/DDBJ databases">
        <title>The complete chromosome 1 of Sphaerobacter thermophilus DSM 20745.</title>
        <authorList>
            <person name="Lucas S."/>
            <person name="Copeland A."/>
            <person name="Lapidus A."/>
            <person name="Glavina del Rio T."/>
            <person name="Dalin E."/>
            <person name="Tice H."/>
            <person name="Bruce D."/>
            <person name="Goodwin L."/>
            <person name="Pitluck S."/>
            <person name="Kyrpides N."/>
            <person name="Mavromatis K."/>
            <person name="Ivanova N."/>
            <person name="Mikhailova N."/>
            <person name="LaButti K.M."/>
            <person name="Clum A."/>
            <person name="Sun H.I."/>
            <person name="Brettin T."/>
            <person name="Detter J.C."/>
            <person name="Han C."/>
            <person name="Larimer F."/>
            <person name="Land M."/>
            <person name="Hauser L."/>
            <person name="Markowitz V."/>
            <person name="Cheng J.F."/>
            <person name="Hugenholtz P."/>
            <person name="Woyke T."/>
            <person name="Wu D."/>
            <person name="Steenblock K."/>
            <person name="Schneider S."/>
            <person name="Pukall R."/>
            <person name="Goeker M."/>
            <person name="Klenk H.P."/>
            <person name="Eisen J.A."/>
        </authorList>
    </citation>
    <scope>NUCLEOTIDE SEQUENCE [LARGE SCALE GENOMIC DNA]</scope>
    <source>
        <strain evidence="14">ATCC 49802 / DSM 20745 / S 6022</strain>
    </source>
</reference>
<dbReference type="CDD" id="cd02036">
    <property type="entry name" value="MinD"/>
    <property type="match status" value="1"/>
</dbReference>
<dbReference type="GO" id="GO:0009898">
    <property type="term" value="C:cytoplasmic side of plasma membrane"/>
    <property type="evidence" value="ECO:0007669"/>
    <property type="project" value="TreeGrafter"/>
</dbReference>
<evidence type="ECO:0000256" key="3">
    <source>
        <dbReference type="ARBA" id="ARBA00016887"/>
    </source>
</evidence>
<dbReference type="HOGENOM" id="CLU_037612_0_1_0"/>
<evidence type="ECO:0000313" key="13">
    <source>
        <dbReference type="EMBL" id="ACZ39441.1"/>
    </source>
</evidence>
<keyword evidence="7" id="KW-0717">Septation</keyword>
<comment type="subunit">
    <text evidence="2">Interacts with MinC and FtsZ.</text>
</comment>
<dbReference type="GO" id="GO:0005524">
    <property type="term" value="F:ATP binding"/>
    <property type="evidence" value="ECO:0007669"/>
    <property type="project" value="UniProtKB-KW"/>
</dbReference>
<evidence type="ECO:0000256" key="5">
    <source>
        <dbReference type="ARBA" id="ARBA00022741"/>
    </source>
</evidence>
<dbReference type="GO" id="GO:0005829">
    <property type="term" value="C:cytosol"/>
    <property type="evidence" value="ECO:0007669"/>
    <property type="project" value="TreeGrafter"/>
</dbReference>
<evidence type="ECO:0000256" key="2">
    <source>
        <dbReference type="ARBA" id="ARBA00011626"/>
    </source>
</evidence>
<dbReference type="EMBL" id="CP001823">
    <property type="protein sequence ID" value="ACZ39441.1"/>
    <property type="molecule type" value="Genomic_DNA"/>
</dbReference>
<dbReference type="InterPro" id="IPR050625">
    <property type="entry name" value="ParA/MinD_ATPase"/>
</dbReference>
<keyword evidence="8" id="KW-0131">Cell cycle</keyword>
<dbReference type="InterPro" id="IPR002586">
    <property type="entry name" value="CobQ/CobB/MinD/ParA_Nub-bd_dom"/>
</dbReference>
<comment type="function">
    <text evidence="9">ATPase required for the correct placement of the division site. Cell division inhibitors MinC and MinD act in concert to form an inhibitor capable of blocking formation of the polar Z ring septums. Rapidly oscillates between the poles of the cell to destabilize FtsZ filaments that have formed before they mature into polar Z rings.</text>
</comment>
<dbReference type="Proteomes" id="UP000002027">
    <property type="component" value="Chromosome 1"/>
</dbReference>
<evidence type="ECO:0000313" key="14">
    <source>
        <dbReference type="Proteomes" id="UP000002027"/>
    </source>
</evidence>
<evidence type="ECO:0000256" key="4">
    <source>
        <dbReference type="ARBA" id="ARBA00022618"/>
    </source>
</evidence>
<feature type="domain" description="CobQ/CobB/MinD/ParA nucleotide binding" evidence="12">
    <location>
        <begin position="14"/>
        <end position="226"/>
    </location>
</feature>
<dbReference type="SUPFAM" id="SSF52540">
    <property type="entry name" value="P-loop containing nucleoside triphosphate hydrolases"/>
    <property type="match status" value="1"/>
</dbReference>
<comment type="similarity">
    <text evidence="1">Belongs to the ParA family. MinD subfamily.</text>
</comment>
<dbReference type="AlphaFoldDB" id="D1C5N9"/>
<evidence type="ECO:0000259" key="12">
    <source>
        <dbReference type="Pfam" id="PF01656"/>
    </source>
</evidence>
<dbReference type="GO" id="GO:0016887">
    <property type="term" value="F:ATP hydrolysis activity"/>
    <property type="evidence" value="ECO:0007669"/>
    <property type="project" value="InterPro"/>
</dbReference>
<dbReference type="RefSeq" id="WP_012872487.1">
    <property type="nucleotide sequence ID" value="NC_013523.1"/>
</dbReference>
<dbReference type="Gene3D" id="3.40.50.300">
    <property type="entry name" value="P-loop containing nucleotide triphosphate hydrolases"/>
    <property type="match status" value="1"/>
</dbReference>
<evidence type="ECO:0000256" key="11">
    <source>
        <dbReference type="PIRSR" id="PIRSR003092-1"/>
    </source>
</evidence>
<evidence type="ECO:0000256" key="6">
    <source>
        <dbReference type="ARBA" id="ARBA00022840"/>
    </source>
</evidence>
<dbReference type="Pfam" id="PF01656">
    <property type="entry name" value="CbiA"/>
    <property type="match status" value="1"/>
</dbReference>
<name>D1C5N9_SPHTD</name>
<dbReference type="PANTHER" id="PTHR43384:SF6">
    <property type="entry name" value="SEPTUM SITE-DETERMINING PROTEIN MIND HOMOLOG, CHLOROPLASTIC"/>
    <property type="match status" value="1"/>
</dbReference>
<dbReference type="FunCoup" id="D1C5N9">
    <property type="interactions" value="241"/>
</dbReference>
<proteinExistence type="inferred from homology"/>
<dbReference type="NCBIfam" id="TIGR01968">
    <property type="entry name" value="minD_bact"/>
    <property type="match status" value="1"/>
</dbReference>
<dbReference type="OrthoDB" id="9773088at2"/>
<evidence type="ECO:0000256" key="10">
    <source>
        <dbReference type="ARBA" id="ARBA00032845"/>
    </source>
</evidence>
<protein>
    <recommendedName>
        <fullName evidence="3">Septum site-determining protein MinD</fullName>
    </recommendedName>
    <alternativeName>
        <fullName evidence="10">Cell division inhibitor MinD</fullName>
    </alternativeName>
</protein>
<evidence type="ECO:0000256" key="1">
    <source>
        <dbReference type="ARBA" id="ARBA00010257"/>
    </source>
</evidence>
<dbReference type="STRING" id="479434.Sthe_2011"/>
<keyword evidence="6 11" id="KW-0067">ATP-binding</keyword>
<accession>D1C5N9</accession>
<keyword evidence="4" id="KW-0132">Cell division</keyword>
<evidence type="ECO:0000256" key="7">
    <source>
        <dbReference type="ARBA" id="ARBA00023210"/>
    </source>
</evidence>
<keyword evidence="5 11" id="KW-0547">Nucleotide-binding</keyword>
<dbReference type="PANTHER" id="PTHR43384">
    <property type="entry name" value="SEPTUM SITE-DETERMINING PROTEIN MIND HOMOLOG, CHLOROPLASTIC-RELATED"/>
    <property type="match status" value="1"/>
</dbReference>
<feature type="binding site" evidence="11">
    <location>
        <begin position="20"/>
        <end position="27"/>
    </location>
    <ligand>
        <name>ATP</name>
        <dbReference type="ChEBI" id="CHEBI:30616"/>
    </ligand>
</feature>
<dbReference type="InterPro" id="IPR027417">
    <property type="entry name" value="P-loop_NTPase"/>
</dbReference>
<gene>
    <name evidence="13" type="ordered locus">Sthe_2011</name>
</gene>
<dbReference type="InterPro" id="IPR010223">
    <property type="entry name" value="MinD"/>
</dbReference>
<dbReference type="FunFam" id="3.40.50.300:FF:000068">
    <property type="entry name" value="Site-determining protein"/>
    <property type="match status" value="1"/>
</dbReference>
<reference evidence="13 14" key="2">
    <citation type="journal article" date="2010" name="Stand. Genomic Sci.">
        <title>Complete genome sequence of Desulfohalobium retbaense type strain (HR(100)).</title>
        <authorList>
            <person name="Spring S."/>
            <person name="Nolan M."/>
            <person name="Lapidus A."/>
            <person name="Glavina Del Rio T."/>
            <person name="Copeland A."/>
            <person name="Tice H."/>
            <person name="Cheng J.F."/>
            <person name="Lucas S."/>
            <person name="Land M."/>
            <person name="Chen F."/>
            <person name="Bruce D."/>
            <person name="Goodwin L."/>
            <person name="Pitluck S."/>
            <person name="Ivanova N."/>
            <person name="Mavromatis K."/>
            <person name="Mikhailova N."/>
            <person name="Pati A."/>
            <person name="Chen A."/>
            <person name="Palaniappan K."/>
            <person name="Hauser L."/>
            <person name="Chang Y.J."/>
            <person name="Jeffries C.D."/>
            <person name="Munk C."/>
            <person name="Kiss H."/>
            <person name="Chain P."/>
            <person name="Han C."/>
            <person name="Brettin T."/>
            <person name="Detter J.C."/>
            <person name="Schuler E."/>
            <person name="Goker M."/>
            <person name="Rohde M."/>
            <person name="Bristow J."/>
            <person name="Eisen J.A."/>
            <person name="Markowitz V."/>
            <person name="Hugenholtz P."/>
            <person name="Kyrpides N.C."/>
            <person name="Klenk H.P."/>
        </authorList>
    </citation>
    <scope>NUCLEOTIDE SEQUENCE [LARGE SCALE GENOMIC DNA]</scope>
    <source>
        <strain evidence="14">ATCC 49802 / DSM 20745 / S 6022</strain>
    </source>
</reference>
<dbReference type="GO" id="GO:0000917">
    <property type="term" value="P:division septum assembly"/>
    <property type="evidence" value="ECO:0007669"/>
    <property type="project" value="UniProtKB-KW"/>
</dbReference>
<dbReference type="PIRSF" id="PIRSF003092">
    <property type="entry name" value="MinD"/>
    <property type="match status" value="1"/>
</dbReference>
<keyword evidence="14" id="KW-1185">Reference proteome</keyword>
<dbReference type="InterPro" id="IPR025501">
    <property type="entry name" value="MinD_FleN"/>
</dbReference>
<evidence type="ECO:0000256" key="9">
    <source>
        <dbReference type="ARBA" id="ARBA00025436"/>
    </source>
</evidence>
<dbReference type="KEGG" id="sti:Sthe_2011"/>